<feature type="region of interest" description="Disordered" evidence="9">
    <location>
        <begin position="729"/>
        <end position="777"/>
    </location>
</feature>
<evidence type="ECO:0000256" key="1">
    <source>
        <dbReference type="ARBA" id="ARBA00004737"/>
    </source>
</evidence>
<dbReference type="Pfam" id="PF01680">
    <property type="entry name" value="SOR_SNZ"/>
    <property type="match status" value="1"/>
</dbReference>
<dbReference type="GO" id="GO:0008615">
    <property type="term" value="P:pyridoxine biosynthetic process"/>
    <property type="evidence" value="ECO:0007669"/>
    <property type="project" value="TreeGrafter"/>
</dbReference>
<feature type="compositionally biased region" description="Low complexity" evidence="9">
    <location>
        <begin position="764"/>
        <end position="777"/>
    </location>
</feature>
<keyword evidence="4" id="KW-0663">Pyridoxal phosphate</keyword>
<dbReference type="Proteomes" id="UP000095280">
    <property type="component" value="Unplaced"/>
</dbReference>
<keyword evidence="5" id="KW-0456">Lyase</keyword>
<dbReference type="HAMAP" id="MF_01824">
    <property type="entry name" value="PdxS"/>
    <property type="match status" value="1"/>
</dbReference>
<comment type="similarity">
    <text evidence="2 8">Belongs to the PdxS/SNZ family.</text>
</comment>
<evidence type="ECO:0000256" key="7">
    <source>
        <dbReference type="ARBA" id="ARBA00047992"/>
    </source>
</evidence>
<dbReference type="Gene3D" id="3.20.20.70">
    <property type="entry name" value="Aldolase class I"/>
    <property type="match status" value="1"/>
</dbReference>
<accession>A0A1I8HAI7</accession>
<evidence type="ECO:0000256" key="3">
    <source>
        <dbReference type="ARBA" id="ARBA00012084"/>
    </source>
</evidence>
<dbReference type="NCBIfam" id="TIGR00343">
    <property type="entry name" value="pyridoxal 5'-phosphate synthase lyase subunit PdxS"/>
    <property type="match status" value="1"/>
</dbReference>
<evidence type="ECO:0000256" key="2">
    <source>
        <dbReference type="ARBA" id="ARBA00007281"/>
    </source>
</evidence>
<dbReference type="InterPro" id="IPR001852">
    <property type="entry name" value="PdxS/SNZ"/>
</dbReference>
<feature type="compositionally biased region" description="Pro residues" evidence="9">
    <location>
        <begin position="67"/>
        <end position="83"/>
    </location>
</feature>
<dbReference type="EC" id="4.3.3.6" evidence="3"/>
<dbReference type="PROSITE" id="PS51129">
    <property type="entry name" value="PDXS_SNZ_2"/>
    <property type="match status" value="1"/>
</dbReference>
<name>A0A1I8HAI7_9PLAT</name>
<evidence type="ECO:0000256" key="6">
    <source>
        <dbReference type="ARBA" id="ARBA00023270"/>
    </source>
</evidence>
<keyword evidence="6" id="KW-0704">Schiff base</keyword>
<evidence type="ECO:0000256" key="8">
    <source>
        <dbReference type="PROSITE-ProRule" id="PRU00481"/>
    </source>
</evidence>
<evidence type="ECO:0000313" key="11">
    <source>
        <dbReference type="Proteomes" id="UP000095280"/>
    </source>
</evidence>
<organism evidence="11 12">
    <name type="scientific">Macrostomum lignano</name>
    <dbReference type="NCBI Taxonomy" id="282301"/>
    <lineage>
        <taxon>Eukaryota</taxon>
        <taxon>Metazoa</taxon>
        <taxon>Spiralia</taxon>
        <taxon>Lophotrochozoa</taxon>
        <taxon>Platyhelminthes</taxon>
        <taxon>Rhabditophora</taxon>
        <taxon>Macrostomorpha</taxon>
        <taxon>Macrostomida</taxon>
        <taxon>Macrostomidae</taxon>
        <taxon>Macrostomum</taxon>
    </lineage>
</organism>
<dbReference type="CDD" id="cd04727">
    <property type="entry name" value="pdxS"/>
    <property type="match status" value="1"/>
</dbReference>
<dbReference type="InterPro" id="IPR011060">
    <property type="entry name" value="RibuloseP-bd_barrel"/>
</dbReference>
<dbReference type="SUPFAM" id="SSF51366">
    <property type="entry name" value="Ribulose-phoshate binding barrel"/>
    <property type="match status" value="1"/>
</dbReference>
<dbReference type="PANTHER" id="PTHR31829:SF0">
    <property type="entry name" value="PYRIDOXAL 5'-PHOSPHATE SYNTHASE SUBUNIT SNZ1-RELATED"/>
    <property type="match status" value="1"/>
</dbReference>
<feature type="compositionally biased region" description="Polar residues" evidence="9">
    <location>
        <begin position="306"/>
        <end position="315"/>
    </location>
</feature>
<evidence type="ECO:0000313" key="12">
    <source>
        <dbReference type="WBParaSite" id="maker-uti_cns_0005201-snap-gene-0.16-mRNA-1"/>
    </source>
</evidence>
<evidence type="ECO:0000256" key="5">
    <source>
        <dbReference type="ARBA" id="ARBA00023239"/>
    </source>
</evidence>
<feature type="region of interest" description="Disordered" evidence="9">
    <location>
        <begin position="294"/>
        <end position="331"/>
    </location>
</feature>
<dbReference type="WBParaSite" id="maker-uti_cns_0005201-snap-gene-0.16-mRNA-1">
    <property type="protein sequence ID" value="maker-uti_cns_0005201-snap-gene-0.16-mRNA-1"/>
    <property type="gene ID" value="maker-uti_cns_0005201-snap-gene-0.16"/>
</dbReference>
<dbReference type="AlphaFoldDB" id="A0A1I8HAI7"/>
<dbReference type="InterPro" id="IPR013785">
    <property type="entry name" value="Aldolase_TIM"/>
</dbReference>
<feature type="region of interest" description="Disordered" evidence="9">
    <location>
        <begin position="789"/>
        <end position="826"/>
    </location>
</feature>
<dbReference type="GO" id="GO:0006520">
    <property type="term" value="P:amino acid metabolic process"/>
    <property type="evidence" value="ECO:0007669"/>
    <property type="project" value="TreeGrafter"/>
</dbReference>
<comment type="pathway">
    <text evidence="1">Cofactor biosynthesis; pyridoxal 5'-phosphate biosynthesis.</text>
</comment>
<sequence>RPRLVNGEETAQQQVTGDVHALRRRLLIERQSIGVSDSRFAVRPHLGLVWPLTSPCEPCDTSLPSRSKPPPVLLPPPPPPPPLDEAAALSRRKPLVREKLKPLQEEPLSRRGLSSMMLSRWSWLLLKSISVSLTSRLGRRCGSGRFPLTVFRRVMPQAGWLACLMGWWNSADSFMREPTCGPESSKASESLMSVTEDVVSLTPVDDWSEASQSRIFFDFLVRRRCQSFTSIFSNIAGRLLSLYIDKVSTWYPWTRTTVADRCDYRCTHLTTTETRIADCSIVDYSAGVARKQSGRPAAAPGVRHSTGVTDAVQQVSEEERTPAKDESANNNAESFSGFRVRAETSEALSNRILGQQLGPPAALASLLGEGGCNYLQQHQVQPWVLRELRLHLIPGTMTSNGDSVIGTYTVKTGLAKMTKGGLVMDVVNAEQAKIAEEAGACAVMALERVPADIRKQGGVARMTDPKLIKEIMSAVTIPVMAKARIGHFAEAQILQAIGVDMIDESEVLTPADPENHIDKHSFKIPFVCGCRNLGEALRRIAEGAAMMRTKGEAGTGNVIEAVRHARALNREMRAAKVMDDDELYSYAKQLQVPHGLLKEVKRQGRLPVVNFAAGGLATPADVSMLMQLGVDGVFVGSGIFKSANPQKRAEAMVQAVTHYRDPEFLARVSEDLGEAMIGIDCDELIKVSGAPASRRRQSTYRDGFGPDPRLNGPCKVGAEALGPDYVTRQLKSPPAHADGRALQLGPIAGPRSRRSHQLERPHRAALSAPSPAAALARQRPRLGVVEQDGFDHRLPQPSPLAVGQRFGLDDNPDRTEDRPGKSSAPPEVFLHVRHQTAEVGEPLAACEPGRLPVCAAARQVRCDVVPSVVNQTDSRCHLDQPVDLVLGALNGRGQEGEVVGVAKHAQATDTSAQQEAVVSRGECGPKHPVQQQHEEERR</sequence>
<feature type="compositionally biased region" description="Basic and acidic residues" evidence="9">
    <location>
        <begin position="317"/>
        <end position="327"/>
    </location>
</feature>
<proteinExistence type="inferred from homology"/>
<evidence type="ECO:0000256" key="4">
    <source>
        <dbReference type="ARBA" id="ARBA00022898"/>
    </source>
</evidence>
<evidence type="ECO:0000259" key="10">
    <source>
        <dbReference type="Pfam" id="PF01680"/>
    </source>
</evidence>
<dbReference type="PROSITE" id="PS01235">
    <property type="entry name" value="PDXS_SNZ_1"/>
    <property type="match status" value="1"/>
</dbReference>
<dbReference type="GO" id="GO:0036381">
    <property type="term" value="F:pyridoxal 5'-phosphate synthase (glutamine hydrolysing) activity"/>
    <property type="evidence" value="ECO:0007669"/>
    <property type="project" value="UniProtKB-EC"/>
</dbReference>
<dbReference type="PANTHER" id="PTHR31829">
    <property type="entry name" value="PYRIDOXAL 5'-PHOSPHATE SYNTHASE SUBUNIT SNZ1-RELATED"/>
    <property type="match status" value="1"/>
</dbReference>
<feature type="compositionally biased region" description="Basic and acidic residues" evidence="9">
    <location>
        <begin position="807"/>
        <end position="820"/>
    </location>
</feature>
<feature type="domain" description="PdxS/SNZ N-terminal" evidence="10">
    <location>
        <begin position="408"/>
        <end position="613"/>
    </location>
</feature>
<dbReference type="InterPro" id="IPR033755">
    <property type="entry name" value="PdxS/SNZ_N"/>
</dbReference>
<comment type="catalytic activity">
    <reaction evidence="7">
        <text>aldehydo-D-ribose 5-phosphate + D-glyceraldehyde 3-phosphate + L-glutamine = pyridoxal 5'-phosphate + L-glutamate + phosphate + 3 H2O + H(+)</text>
        <dbReference type="Rhea" id="RHEA:31507"/>
        <dbReference type="ChEBI" id="CHEBI:15377"/>
        <dbReference type="ChEBI" id="CHEBI:15378"/>
        <dbReference type="ChEBI" id="CHEBI:29985"/>
        <dbReference type="ChEBI" id="CHEBI:43474"/>
        <dbReference type="ChEBI" id="CHEBI:58273"/>
        <dbReference type="ChEBI" id="CHEBI:58359"/>
        <dbReference type="ChEBI" id="CHEBI:59776"/>
        <dbReference type="ChEBI" id="CHEBI:597326"/>
        <dbReference type="EC" id="4.3.3.6"/>
    </reaction>
</comment>
<protein>
    <recommendedName>
        <fullName evidence="3">pyridoxal 5'-phosphate synthase (glutamine hydrolyzing)</fullName>
        <ecNumber evidence="3">4.3.3.6</ecNumber>
    </recommendedName>
</protein>
<feature type="region of interest" description="Disordered" evidence="9">
    <location>
        <begin position="59"/>
        <end position="85"/>
    </location>
</feature>
<keyword evidence="11" id="KW-1185">Reference proteome</keyword>
<dbReference type="FunFam" id="3.20.20.70:FF:000001">
    <property type="entry name" value="Pyridoxine biosynthesis protein PDX1"/>
    <property type="match status" value="1"/>
</dbReference>
<reference evidence="12" key="1">
    <citation type="submission" date="2016-11" db="UniProtKB">
        <authorList>
            <consortium name="WormBaseParasite"/>
        </authorList>
    </citation>
    <scope>IDENTIFICATION</scope>
</reference>
<feature type="region of interest" description="Disordered" evidence="9">
    <location>
        <begin position="910"/>
        <end position="938"/>
    </location>
</feature>
<dbReference type="GO" id="GO:0042823">
    <property type="term" value="P:pyridoxal phosphate biosynthetic process"/>
    <property type="evidence" value="ECO:0007669"/>
    <property type="project" value="InterPro"/>
</dbReference>
<dbReference type="NCBIfam" id="NF003215">
    <property type="entry name" value="PRK04180.1"/>
    <property type="match status" value="1"/>
</dbReference>
<evidence type="ECO:0000256" key="9">
    <source>
        <dbReference type="SAM" id="MobiDB-lite"/>
    </source>
</evidence>